<sequence>MMENSSGGSMNSPHPSPDHADHGPSRRSILGALGAVPLAVGGLVAASGSAEASAAVSATAVSTGTGPIPKNLSSGGASLSKAGLRRVREVLARHVESGKIPGLVALVSRDGQTHVEAMGTMRAEGGAPMRRDTIFRMASTTKPVAMAAATVLIDECRLRLDDPVDQWLPELADRQVLKRPDGPLNDTVPAQRPITVRDLMTATFGLGIDPTVLTFPITAAIFERGLYPQEGVPILKPDEWMRRLGTLPLIYQPGEHWQYNISHDVLGVLVSRVTGKPFETFLRERIFDPLGMKDSGFHVPAGKIDRLPPLYAPDPKTGKLIVWDEAAGGRVSRPPAFQSGGGGLVSTVDDYHAYFRMLLNGGMHGSQRILSRPAVELMTTNRMTPEETALRTALAKKYVHVSFGQGQHGGWGFGMAVRTYRADYASIGQFGWDGGAGTSTYGDPDKQLIGILLTQVGTTNPDSTRAILDFWTTLYQAIDD</sequence>
<dbReference type="InterPro" id="IPR001466">
    <property type="entry name" value="Beta-lactam-related"/>
</dbReference>
<dbReference type="Proteomes" id="UP001589646">
    <property type="component" value="Unassembled WGS sequence"/>
</dbReference>
<dbReference type="InterPro" id="IPR012338">
    <property type="entry name" value="Beta-lactam/transpept-like"/>
</dbReference>
<dbReference type="Gene3D" id="3.40.710.10">
    <property type="entry name" value="DD-peptidase/beta-lactamase superfamily"/>
    <property type="match status" value="1"/>
</dbReference>
<accession>A0ABV5QD22</accession>
<dbReference type="RefSeq" id="WP_346116500.1">
    <property type="nucleotide sequence ID" value="NZ_BAAAXC010000002.1"/>
</dbReference>
<feature type="domain" description="Beta-lactamase-related" evidence="2">
    <location>
        <begin position="88"/>
        <end position="464"/>
    </location>
</feature>
<dbReference type="PANTHER" id="PTHR43283">
    <property type="entry name" value="BETA-LACTAMASE-RELATED"/>
    <property type="match status" value="1"/>
</dbReference>
<dbReference type="PANTHER" id="PTHR43283:SF3">
    <property type="entry name" value="BETA-LACTAMASE FAMILY PROTEIN (AFU_ORTHOLOGUE AFUA_5G07500)"/>
    <property type="match status" value="1"/>
</dbReference>
<evidence type="ECO:0000259" key="2">
    <source>
        <dbReference type="Pfam" id="PF00144"/>
    </source>
</evidence>
<gene>
    <name evidence="3" type="ORF">ACFFRN_42980</name>
</gene>
<feature type="region of interest" description="Disordered" evidence="1">
    <location>
        <begin position="1"/>
        <end position="27"/>
    </location>
</feature>
<dbReference type="PROSITE" id="PS51318">
    <property type="entry name" value="TAT"/>
    <property type="match status" value="1"/>
</dbReference>
<comment type="caution">
    <text evidence="3">The sequence shown here is derived from an EMBL/GenBank/DDBJ whole genome shotgun (WGS) entry which is preliminary data.</text>
</comment>
<dbReference type="EMBL" id="JBHMCE010000018">
    <property type="protein sequence ID" value="MFB9533404.1"/>
    <property type="molecule type" value="Genomic_DNA"/>
</dbReference>
<dbReference type="SUPFAM" id="SSF56601">
    <property type="entry name" value="beta-lactamase/transpeptidase-like"/>
    <property type="match status" value="1"/>
</dbReference>
<organism evidence="3 4">
    <name type="scientific">Nonomuraea roseola</name>
    <dbReference type="NCBI Taxonomy" id="46179"/>
    <lineage>
        <taxon>Bacteria</taxon>
        <taxon>Bacillati</taxon>
        <taxon>Actinomycetota</taxon>
        <taxon>Actinomycetes</taxon>
        <taxon>Streptosporangiales</taxon>
        <taxon>Streptosporangiaceae</taxon>
        <taxon>Nonomuraea</taxon>
    </lineage>
</organism>
<reference evidence="3 4" key="1">
    <citation type="submission" date="2024-09" db="EMBL/GenBank/DDBJ databases">
        <authorList>
            <person name="Sun Q."/>
            <person name="Mori K."/>
        </authorList>
    </citation>
    <scope>NUCLEOTIDE SEQUENCE [LARGE SCALE GENOMIC DNA]</scope>
    <source>
        <strain evidence="3 4">JCM 3323</strain>
    </source>
</reference>
<dbReference type="InterPro" id="IPR050789">
    <property type="entry name" value="Diverse_Enzym_Activities"/>
</dbReference>
<feature type="compositionally biased region" description="Low complexity" evidence="1">
    <location>
        <begin position="1"/>
        <end position="12"/>
    </location>
</feature>
<dbReference type="EC" id="3.-.-.-" evidence="3"/>
<proteinExistence type="predicted"/>
<keyword evidence="3" id="KW-0378">Hydrolase</keyword>
<dbReference type="InterPro" id="IPR006311">
    <property type="entry name" value="TAT_signal"/>
</dbReference>
<dbReference type="GO" id="GO:0016787">
    <property type="term" value="F:hydrolase activity"/>
    <property type="evidence" value="ECO:0007669"/>
    <property type="project" value="UniProtKB-KW"/>
</dbReference>
<keyword evidence="4" id="KW-1185">Reference proteome</keyword>
<protein>
    <submittedName>
        <fullName evidence="3">Serine hydrolase domain-containing protein</fullName>
        <ecNumber evidence="3">3.-.-.-</ecNumber>
    </submittedName>
</protein>
<evidence type="ECO:0000256" key="1">
    <source>
        <dbReference type="SAM" id="MobiDB-lite"/>
    </source>
</evidence>
<evidence type="ECO:0000313" key="3">
    <source>
        <dbReference type="EMBL" id="MFB9533404.1"/>
    </source>
</evidence>
<evidence type="ECO:0000313" key="4">
    <source>
        <dbReference type="Proteomes" id="UP001589646"/>
    </source>
</evidence>
<dbReference type="Pfam" id="PF00144">
    <property type="entry name" value="Beta-lactamase"/>
    <property type="match status" value="1"/>
</dbReference>
<name>A0ABV5QD22_9ACTN</name>